<feature type="domain" description="AMP-binding enzyme C-terminal" evidence="4">
    <location>
        <begin position="428"/>
        <end position="503"/>
    </location>
</feature>
<dbReference type="Gene3D" id="3.40.50.12780">
    <property type="entry name" value="N-terminal domain of ligase-like"/>
    <property type="match status" value="1"/>
</dbReference>
<dbReference type="Pfam" id="PF13193">
    <property type="entry name" value="AMP-binding_C"/>
    <property type="match status" value="1"/>
</dbReference>
<dbReference type="eggNOG" id="COG0318">
    <property type="taxonomic scope" value="Bacteria"/>
</dbReference>
<dbReference type="RefSeq" id="WP_008376839.1">
    <property type="nucleotide sequence ID" value="NZ_BAOP01000004.1"/>
</dbReference>
<dbReference type="SUPFAM" id="SSF56801">
    <property type="entry name" value="Acetyl-CoA synthetase-like"/>
    <property type="match status" value="1"/>
</dbReference>
<name>M3VAC2_GORML</name>
<proteinExistence type="inferred from homology"/>
<dbReference type="InterPro" id="IPR020845">
    <property type="entry name" value="AMP-binding_CS"/>
</dbReference>
<dbReference type="EMBL" id="BAOP01000004">
    <property type="protein sequence ID" value="GAC78708.1"/>
    <property type="molecule type" value="Genomic_DNA"/>
</dbReference>
<dbReference type="PANTHER" id="PTHR43201:SF5">
    <property type="entry name" value="MEDIUM-CHAIN ACYL-COA LIGASE ACSF2, MITOCHONDRIAL"/>
    <property type="match status" value="1"/>
</dbReference>
<evidence type="ECO:0000256" key="2">
    <source>
        <dbReference type="ARBA" id="ARBA00022598"/>
    </source>
</evidence>
<dbReference type="InterPro" id="IPR025110">
    <property type="entry name" value="AMP-bd_C"/>
</dbReference>
<evidence type="ECO:0000313" key="6">
    <source>
        <dbReference type="Proteomes" id="UP000035009"/>
    </source>
</evidence>
<evidence type="ECO:0000256" key="1">
    <source>
        <dbReference type="ARBA" id="ARBA00006432"/>
    </source>
</evidence>
<accession>M3VAC2</accession>
<dbReference type="GO" id="GO:0031956">
    <property type="term" value="F:medium-chain fatty acid-CoA ligase activity"/>
    <property type="evidence" value="ECO:0007669"/>
    <property type="project" value="TreeGrafter"/>
</dbReference>
<dbReference type="InterPro" id="IPR045851">
    <property type="entry name" value="AMP-bd_C_sf"/>
</dbReference>
<sequence length="511" mass="53518">MIDDAADLTRPTSGLEMFTATVAAGADRPMVRYLDTTLTAREIDLFSDDLAQRLIDDGFGPGDRVAVLCQNDPGFVVAVIAAWKAGGTAVPLNPMYTERELAFALVDTGARALVCLDELYSAGAEPIISGGDTDVVTVVLTSADDWRSAPESPSSARMPGAPASDDPALLLYTSGTTGVPKAAVITHGNLTAAAELYRLWTSITADDEVLAITPLFHVTGIVGHLALSLRVGAPLILAHRFDATLLVQAMRDHRPAFIVGAISAIVALVDASDGADDFRSVKWMATGGAPVSAAVASRVTARSGRELSIVYGLTETTSPAIATPIGEVGRVDPESGALSIGVPLAPTRCRIVDDSGRPVGPGVVGEVEIAGPQVSPGYWHDGAVVDGPVDGALHTGDVGFCDSDGWVFLIDRRKDMITTAGYKVWPREVEDVLYRHPAVAEAAVVGVPDDTRGEVVSAFIALESGATATVAQIEAFAATQLAAYKRPRRFTVVTELPKTATGKVLRRELRG</sequence>
<reference evidence="5 6" key="1">
    <citation type="submission" date="2013-02" db="EMBL/GenBank/DDBJ databases">
        <title>Whole genome shotgun sequence of Gordonia malaquae NBRC 108250.</title>
        <authorList>
            <person name="Yoshida I."/>
            <person name="Hosoyama A."/>
            <person name="Tsuchikane K."/>
            <person name="Ando Y."/>
            <person name="Baba S."/>
            <person name="Ohji S."/>
            <person name="Hamada M."/>
            <person name="Tamura T."/>
            <person name="Yamazoe A."/>
            <person name="Yamazaki S."/>
            <person name="Fujita N."/>
        </authorList>
    </citation>
    <scope>NUCLEOTIDE SEQUENCE [LARGE SCALE GENOMIC DNA]</scope>
    <source>
        <strain evidence="5 6">NBRC 108250</strain>
    </source>
</reference>
<evidence type="ECO:0000259" key="3">
    <source>
        <dbReference type="Pfam" id="PF00501"/>
    </source>
</evidence>
<dbReference type="InterPro" id="IPR000873">
    <property type="entry name" value="AMP-dep_synth/lig_dom"/>
</dbReference>
<gene>
    <name evidence="5" type="ORF">GM1_004_01530</name>
</gene>
<dbReference type="Gene3D" id="3.30.300.30">
    <property type="match status" value="1"/>
</dbReference>
<dbReference type="PANTHER" id="PTHR43201">
    <property type="entry name" value="ACYL-COA SYNTHETASE"/>
    <property type="match status" value="1"/>
</dbReference>
<dbReference type="InterPro" id="IPR042099">
    <property type="entry name" value="ANL_N_sf"/>
</dbReference>
<evidence type="ECO:0000259" key="4">
    <source>
        <dbReference type="Pfam" id="PF13193"/>
    </source>
</evidence>
<keyword evidence="2 5" id="KW-0436">Ligase</keyword>
<dbReference type="PROSITE" id="PS00455">
    <property type="entry name" value="AMP_BINDING"/>
    <property type="match status" value="1"/>
</dbReference>
<dbReference type="Pfam" id="PF00501">
    <property type="entry name" value="AMP-binding"/>
    <property type="match status" value="1"/>
</dbReference>
<dbReference type="STRING" id="410332.SAMN04488550_2832"/>
<dbReference type="Proteomes" id="UP000035009">
    <property type="component" value="Unassembled WGS sequence"/>
</dbReference>
<dbReference type="AlphaFoldDB" id="M3VAC2"/>
<evidence type="ECO:0000313" key="5">
    <source>
        <dbReference type="EMBL" id="GAC78708.1"/>
    </source>
</evidence>
<organism evidence="5 6">
    <name type="scientific">Gordonia malaquae NBRC 108250</name>
    <dbReference type="NCBI Taxonomy" id="1223542"/>
    <lineage>
        <taxon>Bacteria</taxon>
        <taxon>Bacillati</taxon>
        <taxon>Actinomycetota</taxon>
        <taxon>Actinomycetes</taxon>
        <taxon>Mycobacteriales</taxon>
        <taxon>Gordoniaceae</taxon>
        <taxon>Gordonia</taxon>
    </lineage>
</organism>
<dbReference type="OrthoDB" id="3970410at2"/>
<keyword evidence="6" id="KW-1185">Reference proteome</keyword>
<comment type="similarity">
    <text evidence="1">Belongs to the ATP-dependent AMP-binding enzyme family.</text>
</comment>
<feature type="domain" description="AMP-dependent synthetase/ligase" evidence="3">
    <location>
        <begin position="20"/>
        <end position="379"/>
    </location>
</feature>
<dbReference type="GO" id="GO:0006631">
    <property type="term" value="P:fatty acid metabolic process"/>
    <property type="evidence" value="ECO:0007669"/>
    <property type="project" value="TreeGrafter"/>
</dbReference>
<protein>
    <submittedName>
        <fullName evidence="5">Putative fatty-acid--CoA ligase</fullName>
    </submittedName>
</protein>
<comment type="caution">
    <text evidence="5">The sequence shown here is derived from an EMBL/GenBank/DDBJ whole genome shotgun (WGS) entry which is preliminary data.</text>
</comment>
<dbReference type="FunFam" id="3.30.300.30:FF:000008">
    <property type="entry name" value="2,3-dihydroxybenzoate-AMP ligase"/>
    <property type="match status" value="1"/>
</dbReference>